<protein>
    <submittedName>
        <fullName evidence="7">Thiol-disulfide isomerase/thioredoxin</fullName>
    </submittedName>
</protein>
<keyword evidence="3" id="KW-0812">Transmembrane</keyword>
<dbReference type="InterPro" id="IPR050553">
    <property type="entry name" value="Thioredoxin_ResA/DsbE_sf"/>
</dbReference>
<evidence type="ECO:0000313" key="7">
    <source>
        <dbReference type="EMBL" id="MBM7798378.1"/>
    </source>
</evidence>
<name>A0ABS2RI62_9ACTN</name>
<dbReference type="PANTHER" id="PTHR42852:SF6">
    <property type="entry name" value="THIOL:DISULFIDE INTERCHANGE PROTEIN DSBE"/>
    <property type="match status" value="1"/>
</dbReference>
<evidence type="ECO:0000313" key="8">
    <source>
        <dbReference type="Proteomes" id="UP000704762"/>
    </source>
</evidence>
<dbReference type="InterPro" id="IPR013766">
    <property type="entry name" value="Thioredoxin_domain"/>
</dbReference>
<sequence length="206" mass="21391">MMSASSAGYGVRGVLGRLLVVAVLAALAVLAGCSTQGADEQTRSGSEDGYVGARSLTRVAPADRKQAPIVSGASLGAGKEISTESFKGKIIVLNVWGSWCSPCRHEATALQQASVKTADIAQFIGINTRDTSQSQGLAFTRAFKIGYPSIYDPKGQELLKFAGDLPPAAIPSTLIIDSDGKVAVRILGPISSITLVDLINDVNEGK</sequence>
<dbReference type="EMBL" id="JAFBCF010000001">
    <property type="protein sequence ID" value="MBM7798378.1"/>
    <property type="molecule type" value="Genomic_DNA"/>
</dbReference>
<dbReference type="SUPFAM" id="SSF52833">
    <property type="entry name" value="Thioredoxin-like"/>
    <property type="match status" value="1"/>
</dbReference>
<evidence type="ECO:0000256" key="4">
    <source>
        <dbReference type="ARBA" id="ARBA00023157"/>
    </source>
</evidence>
<keyword evidence="8" id="KW-1185">Reference proteome</keyword>
<evidence type="ECO:0000256" key="2">
    <source>
        <dbReference type="ARBA" id="ARBA00022748"/>
    </source>
</evidence>
<dbReference type="PROSITE" id="PS51352">
    <property type="entry name" value="THIOREDOXIN_2"/>
    <property type="match status" value="1"/>
</dbReference>
<dbReference type="Proteomes" id="UP000704762">
    <property type="component" value="Unassembled WGS sequence"/>
</dbReference>
<dbReference type="GO" id="GO:0016853">
    <property type="term" value="F:isomerase activity"/>
    <property type="evidence" value="ECO:0007669"/>
    <property type="project" value="UniProtKB-KW"/>
</dbReference>
<dbReference type="InterPro" id="IPR000866">
    <property type="entry name" value="AhpC/TSA"/>
</dbReference>
<evidence type="ECO:0000256" key="1">
    <source>
        <dbReference type="ARBA" id="ARBA00004196"/>
    </source>
</evidence>
<dbReference type="InterPro" id="IPR036249">
    <property type="entry name" value="Thioredoxin-like_sf"/>
</dbReference>
<comment type="subcellular location">
    <subcellularLocation>
        <location evidence="1">Cell envelope</location>
    </subcellularLocation>
</comment>
<dbReference type="RefSeq" id="WP_239578863.1">
    <property type="nucleotide sequence ID" value="NZ_BAAAQP010000008.1"/>
</dbReference>
<dbReference type="CDD" id="cd02966">
    <property type="entry name" value="TlpA_like_family"/>
    <property type="match status" value="1"/>
</dbReference>
<comment type="caution">
    <text evidence="7">The sequence shown here is derived from an EMBL/GenBank/DDBJ whole genome shotgun (WGS) entry which is preliminary data.</text>
</comment>
<dbReference type="Gene3D" id="3.40.30.10">
    <property type="entry name" value="Glutaredoxin"/>
    <property type="match status" value="1"/>
</dbReference>
<evidence type="ECO:0000259" key="6">
    <source>
        <dbReference type="PROSITE" id="PS51352"/>
    </source>
</evidence>
<keyword evidence="7" id="KW-0413">Isomerase</keyword>
<keyword evidence="2" id="KW-0201">Cytochrome c-type biogenesis</keyword>
<gene>
    <name evidence="7" type="ORF">JOE57_001299</name>
</gene>
<evidence type="ECO:0000256" key="3">
    <source>
        <dbReference type="ARBA" id="ARBA00022968"/>
    </source>
</evidence>
<proteinExistence type="predicted"/>
<dbReference type="PANTHER" id="PTHR42852">
    <property type="entry name" value="THIOL:DISULFIDE INTERCHANGE PROTEIN DSBE"/>
    <property type="match status" value="1"/>
</dbReference>
<keyword evidence="3" id="KW-0735">Signal-anchor</keyword>
<keyword evidence="4" id="KW-1015">Disulfide bond</keyword>
<reference evidence="7 8" key="1">
    <citation type="submission" date="2021-01" db="EMBL/GenBank/DDBJ databases">
        <title>Sequencing the genomes of 1000 actinobacteria strains.</title>
        <authorList>
            <person name="Klenk H.-P."/>
        </authorList>
    </citation>
    <scope>NUCLEOTIDE SEQUENCE [LARGE SCALE GENOMIC DNA]</scope>
    <source>
        <strain evidence="7 8">DSM 18662</strain>
    </source>
</reference>
<feature type="domain" description="Thioredoxin" evidence="6">
    <location>
        <begin position="61"/>
        <end position="204"/>
    </location>
</feature>
<dbReference type="Pfam" id="PF00578">
    <property type="entry name" value="AhpC-TSA"/>
    <property type="match status" value="1"/>
</dbReference>
<evidence type="ECO:0000256" key="5">
    <source>
        <dbReference type="ARBA" id="ARBA00023284"/>
    </source>
</evidence>
<organism evidence="7 8">
    <name type="scientific">Microlunatus panaciterrae</name>
    <dbReference type="NCBI Taxonomy" id="400768"/>
    <lineage>
        <taxon>Bacteria</taxon>
        <taxon>Bacillati</taxon>
        <taxon>Actinomycetota</taxon>
        <taxon>Actinomycetes</taxon>
        <taxon>Propionibacteriales</taxon>
        <taxon>Propionibacteriaceae</taxon>
        <taxon>Microlunatus</taxon>
    </lineage>
</organism>
<accession>A0ABS2RI62</accession>
<keyword evidence="5" id="KW-0676">Redox-active center</keyword>